<dbReference type="SUPFAM" id="SSF53850">
    <property type="entry name" value="Periplasmic binding protein-like II"/>
    <property type="match status" value="1"/>
</dbReference>
<dbReference type="CDD" id="cd13558">
    <property type="entry name" value="PBP2_SsuA_like_2"/>
    <property type="match status" value="1"/>
</dbReference>
<protein>
    <submittedName>
        <fullName evidence="4">ABC transporter substrate-binding protein</fullName>
    </submittedName>
</protein>
<comment type="caution">
    <text evidence="4">The sequence shown here is derived from an EMBL/GenBank/DDBJ whole genome shotgun (WGS) entry which is preliminary data.</text>
</comment>
<dbReference type="Pfam" id="PF13379">
    <property type="entry name" value="NMT1_2"/>
    <property type="match status" value="1"/>
</dbReference>
<dbReference type="PROSITE" id="PS51257">
    <property type="entry name" value="PROKAR_LIPOPROTEIN"/>
    <property type="match status" value="1"/>
</dbReference>
<feature type="signal peptide" evidence="2">
    <location>
        <begin position="1"/>
        <end position="30"/>
    </location>
</feature>
<dbReference type="PANTHER" id="PTHR30024">
    <property type="entry name" value="ALIPHATIC SULFONATES-BINDING PROTEIN-RELATED"/>
    <property type="match status" value="1"/>
</dbReference>
<organism evidence="4 5">
    <name type="scientific">Nocardioides nanhaiensis</name>
    <dbReference type="NCBI Taxonomy" id="1476871"/>
    <lineage>
        <taxon>Bacteria</taxon>
        <taxon>Bacillati</taxon>
        <taxon>Actinomycetota</taxon>
        <taxon>Actinomycetes</taxon>
        <taxon>Propionibacteriales</taxon>
        <taxon>Nocardioidaceae</taxon>
        <taxon>Nocardioides</taxon>
    </lineage>
</organism>
<keyword evidence="5" id="KW-1185">Reference proteome</keyword>
<dbReference type="Gene3D" id="3.40.190.10">
    <property type="entry name" value="Periplasmic binding protein-like II"/>
    <property type="match status" value="2"/>
</dbReference>
<dbReference type="SMART" id="SM00062">
    <property type="entry name" value="PBPb"/>
    <property type="match status" value="1"/>
</dbReference>
<evidence type="ECO:0000256" key="2">
    <source>
        <dbReference type="SAM" id="SignalP"/>
    </source>
</evidence>
<keyword evidence="2" id="KW-0732">Signal</keyword>
<dbReference type="InterPro" id="IPR010067">
    <property type="entry name" value="ABC_SsuA_sub-bd"/>
</dbReference>
<reference evidence="5" key="1">
    <citation type="journal article" date="2019" name="Int. J. Syst. Evol. Microbiol.">
        <title>The Global Catalogue of Microorganisms (GCM) 10K type strain sequencing project: providing services to taxonomists for standard genome sequencing and annotation.</title>
        <authorList>
            <consortium name="The Broad Institute Genomics Platform"/>
            <consortium name="The Broad Institute Genome Sequencing Center for Infectious Disease"/>
            <person name="Wu L."/>
            <person name="Ma J."/>
        </authorList>
    </citation>
    <scope>NUCLEOTIDE SEQUENCE [LARGE SCALE GENOMIC DNA]</scope>
    <source>
        <strain evidence="5">JCM 18127</strain>
    </source>
</reference>
<dbReference type="RefSeq" id="WP_345272454.1">
    <property type="nucleotide sequence ID" value="NZ_BAABIM010000005.1"/>
</dbReference>
<dbReference type="PANTHER" id="PTHR30024:SF48">
    <property type="entry name" value="ABC TRANSPORTER SUBSTRATE-BINDING PROTEIN"/>
    <property type="match status" value="1"/>
</dbReference>
<sequence>MTSTTSRSLTPSRRLAASLGGALLAAGLLAGCGGDATGNEAAVNDDGSVDLEQVTLIVGDQKSSAQQALLDAAGLEDTEYDIEYKEFTSGPPMLQALDSGALHVAYVGNTPPIFAAASGSEFKIVQASTYGGLGDAIVVPQDSPLQSVADLEGKSIAVAKGSSANYNLVAQLEAAGVDYADVQIEDLQPADALAAFSSGRIDAWVIWEPFTSQAELEADARVLADGQDLVNGMNFQVASDVALDDEATKAALEDYLARITEAQVWASENREEWADIWAAQTGLSPDVTLAAAKKRPIQILPVDEGVIGSEQEIADAFADNGLLPEPVEVADYFSDEFDAALAPFIEQTAP</sequence>
<gene>
    <name evidence="4" type="ORF">GCM10023226_42930</name>
</gene>
<comment type="similarity">
    <text evidence="1">Belongs to the bacterial solute-binding protein SsuA/TauA family.</text>
</comment>
<evidence type="ECO:0000313" key="4">
    <source>
        <dbReference type="EMBL" id="GAA4699523.1"/>
    </source>
</evidence>
<dbReference type="Proteomes" id="UP001500621">
    <property type="component" value="Unassembled WGS sequence"/>
</dbReference>
<feature type="domain" description="Solute-binding protein family 3/N-terminal" evidence="3">
    <location>
        <begin position="55"/>
        <end position="269"/>
    </location>
</feature>
<evidence type="ECO:0000256" key="1">
    <source>
        <dbReference type="ARBA" id="ARBA00010742"/>
    </source>
</evidence>
<evidence type="ECO:0000313" key="5">
    <source>
        <dbReference type="Proteomes" id="UP001500621"/>
    </source>
</evidence>
<dbReference type="InterPro" id="IPR001638">
    <property type="entry name" value="Solute-binding_3/MltF_N"/>
</dbReference>
<proteinExistence type="inferred from homology"/>
<accession>A0ABP8X5I6</accession>
<name>A0ABP8X5I6_9ACTN</name>
<feature type="chain" id="PRO_5046494747" evidence="2">
    <location>
        <begin position="31"/>
        <end position="350"/>
    </location>
</feature>
<evidence type="ECO:0000259" key="3">
    <source>
        <dbReference type="SMART" id="SM00062"/>
    </source>
</evidence>
<dbReference type="NCBIfam" id="TIGR01728">
    <property type="entry name" value="SsuA_fam"/>
    <property type="match status" value="1"/>
</dbReference>
<dbReference type="EMBL" id="BAABIM010000005">
    <property type="protein sequence ID" value="GAA4699523.1"/>
    <property type="molecule type" value="Genomic_DNA"/>
</dbReference>